<dbReference type="Proteomes" id="UP001633002">
    <property type="component" value="Unassembled WGS sequence"/>
</dbReference>
<dbReference type="InterPro" id="IPR004265">
    <property type="entry name" value="Dirigent"/>
</dbReference>
<keyword evidence="1" id="KW-0964">Secreted</keyword>
<dbReference type="AlphaFoldDB" id="A0ABD3HUK1"/>
<keyword evidence="3" id="KW-1185">Reference proteome</keyword>
<comment type="subcellular location">
    <subcellularLocation>
        <location evidence="1">Secreted</location>
        <location evidence="1">Extracellular space</location>
        <location evidence="1">Apoplast</location>
    </subcellularLocation>
</comment>
<evidence type="ECO:0000256" key="1">
    <source>
        <dbReference type="RuleBase" id="RU363099"/>
    </source>
</evidence>
<feature type="signal peptide" evidence="1">
    <location>
        <begin position="1"/>
        <end position="26"/>
    </location>
</feature>
<organism evidence="2 3">
    <name type="scientific">Riccia sorocarpa</name>
    <dbReference type="NCBI Taxonomy" id="122646"/>
    <lineage>
        <taxon>Eukaryota</taxon>
        <taxon>Viridiplantae</taxon>
        <taxon>Streptophyta</taxon>
        <taxon>Embryophyta</taxon>
        <taxon>Marchantiophyta</taxon>
        <taxon>Marchantiopsida</taxon>
        <taxon>Marchantiidae</taxon>
        <taxon>Marchantiales</taxon>
        <taxon>Ricciaceae</taxon>
        <taxon>Riccia</taxon>
    </lineage>
</organism>
<feature type="chain" id="PRO_5044527197" description="Dirigent protein" evidence="1">
    <location>
        <begin position="27"/>
        <end position="184"/>
    </location>
</feature>
<keyword evidence="1" id="KW-0052">Apoplast</keyword>
<dbReference type="Pfam" id="PF03018">
    <property type="entry name" value="Dirigent"/>
    <property type="match status" value="1"/>
</dbReference>
<comment type="function">
    <text evidence="1">Dirigent proteins impart stereoselectivity on the phenoxy radical-coupling reaction, yielding optically active lignans from two molecules of coniferyl alcohol in the biosynthesis of lignans, flavonolignans, and alkaloids and thus plays a central role in plant secondary metabolism.</text>
</comment>
<accession>A0ABD3HUK1</accession>
<reference evidence="2 3" key="1">
    <citation type="submission" date="2024-09" db="EMBL/GenBank/DDBJ databases">
        <title>Chromosome-scale assembly of Riccia sorocarpa.</title>
        <authorList>
            <person name="Paukszto L."/>
        </authorList>
    </citation>
    <scope>NUCLEOTIDE SEQUENCE [LARGE SCALE GENOMIC DNA]</scope>
    <source>
        <strain evidence="2">LP-2024</strain>
        <tissue evidence="2">Aerial parts of the thallus</tissue>
    </source>
</reference>
<dbReference type="EMBL" id="JBJQOH010000003">
    <property type="protein sequence ID" value="KAL3694446.1"/>
    <property type="molecule type" value="Genomic_DNA"/>
</dbReference>
<sequence>MALNLRVLQVSLALFAVGSLYSTVDAVGYVDHPYHFQPPKLPKPDFEFTFYMQSRIGNATNSTAYTVTLPVDRVDQVTLTDQSWFQSNTSLFGTIGVFENPLTLESPSNSTEVGLGRGIFVFDRKFDPAFAPAGSNGVEWLWTGIFNDNSGLGNSTLCFKGWNLERDSVTAASLKHDAAIFVKA</sequence>
<gene>
    <name evidence="2" type="ORF">R1sor_008097</name>
</gene>
<name>A0ABD3HUK1_9MARC</name>
<evidence type="ECO:0000313" key="3">
    <source>
        <dbReference type="Proteomes" id="UP001633002"/>
    </source>
</evidence>
<proteinExistence type="inferred from homology"/>
<evidence type="ECO:0000313" key="2">
    <source>
        <dbReference type="EMBL" id="KAL3694446.1"/>
    </source>
</evidence>
<comment type="caution">
    <text evidence="2">The sequence shown here is derived from an EMBL/GenBank/DDBJ whole genome shotgun (WGS) entry which is preliminary data.</text>
</comment>
<dbReference type="GO" id="GO:0048046">
    <property type="term" value="C:apoplast"/>
    <property type="evidence" value="ECO:0007669"/>
    <property type="project" value="UniProtKB-SubCell"/>
</dbReference>
<protein>
    <recommendedName>
        <fullName evidence="1">Dirigent protein</fullName>
    </recommendedName>
</protein>
<comment type="similarity">
    <text evidence="1">Belongs to the plant dirigent protein family.</text>
</comment>
<comment type="subunit">
    <text evidence="1">Homodimer.</text>
</comment>
<keyword evidence="1" id="KW-0732">Signal</keyword>